<proteinExistence type="predicted"/>
<organism evidence="2 3">
    <name type="scientific">Paspalum notatum var. saurae</name>
    <dbReference type="NCBI Taxonomy" id="547442"/>
    <lineage>
        <taxon>Eukaryota</taxon>
        <taxon>Viridiplantae</taxon>
        <taxon>Streptophyta</taxon>
        <taxon>Embryophyta</taxon>
        <taxon>Tracheophyta</taxon>
        <taxon>Spermatophyta</taxon>
        <taxon>Magnoliopsida</taxon>
        <taxon>Liliopsida</taxon>
        <taxon>Poales</taxon>
        <taxon>Poaceae</taxon>
        <taxon>PACMAD clade</taxon>
        <taxon>Panicoideae</taxon>
        <taxon>Andropogonodae</taxon>
        <taxon>Paspaleae</taxon>
        <taxon>Paspalinae</taxon>
        <taxon>Paspalum</taxon>
    </lineage>
</organism>
<feature type="region of interest" description="Disordered" evidence="1">
    <location>
        <begin position="1"/>
        <end position="73"/>
    </location>
</feature>
<dbReference type="AlphaFoldDB" id="A0AAQ3WUG6"/>
<dbReference type="EMBL" id="CP144749">
    <property type="protein sequence ID" value="WVZ74697.1"/>
    <property type="molecule type" value="Genomic_DNA"/>
</dbReference>
<feature type="compositionally biased region" description="Low complexity" evidence="1">
    <location>
        <begin position="19"/>
        <end position="37"/>
    </location>
</feature>
<gene>
    <name evidence="2" type="ORF">U9M48_022852</name>
</gene>
<reference evidence="2 3" key="1">
    <citation type="submission" date="2024-02" db="EMBL/GenBank/DDBJ databases">
        <title>High-quality chromosome-scale genome assembly of Pensacola bahiagrass (Paspalum notatum Flugge var. saurae).</title>
        <authorList>
            <person name="Vega J.M."/>
            <person name="Podio M."/>
            <person name="Orjuela J."/>
            <person name="Siena L.A."/>
            <person name="Pessino S.C."/>
            <person name="Combes M.C."/>
            <person name="Mariac C."/>
            <person name="Albertini E."/>
            <person name="Pupilli F."/>
            <person name="Ortiz J.P.A."/>
            <person name="Leblanc O."/>
        </authorList>
    </citation>
    <scope>NUCLEOTIDE SEQUENCE [LARGE SCALE GENOMIC DNA]</scope>
    <source>
        <strain evidence="2">R1</strain>
        <tissue evidence="2">Leaf</tissue>
    </source>
</reference>
<protein>
    <submittedName>
        <fullName evidence="2">Uncharacterized protein</fullName>
    </submittedName>
</protein>
<evidence type="ECO:0000313" key="2">
    <source>
        <dbReference type="EMBL" id="WVZ74697.1"/>
    </source>
</evidence>
<feature type="compositionally biased region" description="Pro residues" evidence="1">
    <location>
        <begin position="9"/>
        <end position="18"/>
    </location>
</feature>
<dbReference type="Proteomes" id="UP001341281">
    <property type="component" value="Chromosome 05"/>
</dbReference>
<evidence type="ECO:0000256" key="1">
    <source>
        <dbReference type="SAM" id="MobiDB-lite"/>
    </source>
</evidence>
<keyword evidence="3" id="KW-1185">Reference proteome</keyword>
<name>A0AAQ3WUG6_PASNO</name>
<accession>A0AAQ3WUG6</accession>
<sequence length="101" mass="10107">MHTWEVAPEPVPTVPVPPQLAAQAPASAGPRLQARAGAGLGGGGGAPTSAQPPVALAAAEPGATPLSTSGSVCWRPSRALRPYQARAPVRRLAGIVKEGME</sequence>
<evidence type="ECO:0000313" key="3">
    <source>
        <dbReference type="Proteomes" id="UP001341281"/>
    </source>
</evidence>